<evidence type="ECO:0000313" key="8">
    <source>
        <dbReference type="Proteomes" id="UP000177457"/>
    </source>
</evidence>
<dbReference type="InterPro" id="IPR007235">
    <property type="entry name" value="Glyco_trans_28_C"/>
</dbReference>
<reference evidence="7 8" key="1">
    <citation type="journal article" date="2016" name="Nat. Commun.">
        <title>Thousands of microbial genomes shed light on interconnected biogeochemical processes in an aquifer system.</title>
        <authorList>
            <person name="Anantharaman K."/>
            <person name="Brown C.T."/>
            <person name="Hug L.A."/>
            <person name="Sharon I."/>
            <person name="Castelle C.J."/>
            <person name="Probst A.J."/>
            <person name="Thomas B.C."/>
            <person name="Singh A."/>
            <person name="Wilkins M.J."/>
            <person name="Karaoz U."/>
            <person name="Brodie E.L."/>
            <person name="Williams K.H."/>
            <person name="Hubbard S.S."/>
            <person name="Banfield J.F."/>
        </authorList>
    </citation>
    <scope>NUCLEOTIDE SEQUENCE [LARGE SCALE GENOMIC DNA]</scope>
</reference>
<accession>A0A1F6MQT1</accession>
<dbReference type="SUPFAM" id="SSF53756">
    <property type="entry name" value="UDP-Glycosyltransferase/glycogen phosphorylase"/>
    <property type="match status" value="1"/>
</dbReference>
<evidence type="ECO:0000313" key="7">
    <source>
        <dbReference type="EMBL" id="OGH73997.1"/>
    </source>
</evidence>
<feature type="domain" description="Diacylglycerol glucosyltransferase N-terminal" evidence="6">
    <location>
        <begin position="15"/>
        <end position="184"/>
    </location>
</feature>
<dbReference type="GO" id="GO:0016758">
    <property type="term" value="F:hexosyltransferase activity"/>
    <property type="evidence" value="ECO:0007669"/>
    <property type="project" value="InterPro"/>
</dbReference>
<organism evidence="7 8">
    <name type="scientific">Candidatus Magasanikbacteria bacterium RIFCSPHIGHO2_02_FULL_51_14</name>
    <dbReference type="NCBI Taxonomy" id="1798683"/>
    <lineage>
        <taxon>Bacteria</taxon>
        <taxon>Candidatus Magasanikiibacteriota</taxon>
    </lineage>
</organism>
<sequence>MKLLILSISGAGAGHIRVAKTLEKIAREKFPSVETIHADMVDFISLPMKTTVIDSYALLAKRMPEFWGFLYDTTNQPDTARRFTKLTKQLKRMNSLRLYEHIRDADPDVILCTHFLPADIILNAPKKYLSRMPSVSVILTDYDIHSLWLVPGTHHYFVATEKMKWKMLRKGIPTERITVSGIPVDPSFLVEKSASEIKAKYRIKENQKTILVLSGGVGMGKSDKIAKTLFEMKEPATLIIIAGNNPKLEKTLRALEPPPHIALDVVGWTDAVDEYMRIADLVVSKPGGLTTTECIALGKPLIVVDPIPGQEERNAEFILEHNHGRVARSPEDLLYYVEHELPAPKEGIKKNAAESILTELISDFK</sequence>
<feature type="domain" description="Glycosyl transferase family 28 C-terminal" evidence="5">
    <location>
        <begin position="227"/>
        <end position="328"/>
    </location>
</feature>
<comment type="similarity">
    <text evidence="2">Belongs to the glycosyltransferase 28 family.</text>
</comment>
<gene>
    <name evidence="7" type="ORF">A3C90_02185</name>
</gene>
<keyword evidence="3" id="KW-0328">Glycosyltransferase</keyword>
<dbReference type="GO" id="GO:0009247">
    <property type="term" value="P:glycolipid biosynthetic process"/>
    <property type="evidence" value="ECO:0007669"/>
    <property type="project" value="InterPro"/>
</dbReference>
<evidence type="ECO:0000256" key="1">
    <source>
        <dbReference type="ARBA" id="ARBA00004370"/>
    </source>
</evidence>
<comment type="caution">
    <text evidence="7">The sequence shown here is derived from an EMBL/GenBank/DDBJ whole genome shotgun (WGS) entry which is preliminary data.</text>
</comment>
<evidence type="ECO:0000256" key="4">
    <source>
        <dbReference type="ARBA" id="ARBA00022679"/>
    </source>
</evidence>
<dbReference type="Gene3D" id="3.40.50.2000">
    <property type="entry name" value="Glycogen Phosphorylase B"/>
    <property type="match status" value="1"/>
</dbReference>
<comment type="subcellular location">
    <subcellularLocation>
        <location evidence="1">Membrane</location>
    </subcellularLocation>
</comment>
<dbReference type="PANTHER" id="PTHR43025">
    <property type="entry name" value="MONOGALACTOSYLDIACYLGLYCEROL SYNTHASE"/>
    <property type="match status" value="1"/>
</dbReference>
<dbReference type="Pfam" id="PF04101">
    <property type="entry name" value="Glyco_tran_28_C"/>
    <property type="match status" value="1"/>
</dbReference>
<evidence type="ECO:0000256" key="2">
    <source>
        <dbReference type="ARBA" id="ARBA00006962"/>
    </source>
</evidence>
<dbReference type="EMBL" id="MFQE01000006">
    <property type="protein sequence ID" value="OGH73997.1"/>
    <property type="molecule type" value="Genomic_DNA"/>
</dbReference>
<dbReference type="InterPro" id="IPR050519">
    <property type="entry name" value="Glycosyltransf_28_UgtP"/>
</dbReference>
<keyword evidence="4" id="KW-0808">Transferase</keyword>
<dbReference type="PANTHER" id="PTHR43025:SF3">
    <property type="entry name" value="MONOGALACTOSYLDIACYLGLYCEROL SYNTHASE 1, CHLOROPLASTIC"/>
    <property type="match status" value="1"/>
</dbReference>
<dbReference type="STRING" id="1798683.A3C90_02185"/>
<dbReference type="InterPro" id="IPR009695">
    <property type="entry name" value="Diacylglyc_glucosyltr_N"/>
</dbReference>
<evidence type="ECO:0000256" key="3">
    <source>
        <dbReference type="ARBA" id="ARBA00022676"/>
    </source>
</evidence>
<dbReference type="Proteomes" id="UP000177457">
    <property type="component" value="Unassembled WGS sequence"/>
</dbReference>
<dbReference type="Pfam" id="PF06925">
    <property type="entry name" value="MGDG_synth"/>
    <property type="match status" value="1"/>
</dbReference>
<proteinExistence type="inferred from homology"/>
<name>A0A1F6MQT1_9BACT</name>
<dbReference type="GO" id="GO:0016020">
    <property type="term" value="C:membrane"/>
    <property type="evidence" value="ECO:0007669"/>
    <property type="project" value="UniProtKB-SubCell"/>
</dbReference>
<evidence type="ECO:0000259" key="6">
    <source>
        <dbReference type="Pfam" id="PF06925"/>
    </source>
</evidence>
<dbReference type="AlphaFoldDB" id="A0A1F6MQT1"/>
<protein>
    <recommendedName>
        <fullName evidence="9">UDP-N-acetylglucosamine--LPS N-acetylglucosamine transferase</fullName>
    </recommendedName>
</protein>
<evidence type="ECO:0008006" key="9">
    <source>
        <dbReference type="Google" id="ProtNLM"/>
    </source>
</evidence>
<evidence type="ECO:0000259" key="5">
    <source>
        <dbReference type="Pfam" id="PF04101"/>
    </source>
</evidence>